<keyword evidence="4" id="KW-1185">Reference proteome</keyword>
<comment type="similarity">
    <text evidence="1">Belongs to the universal stress protein A family.</text>
</comment>
<evidence type="ECO:0000256" key="1">
    <source>
        <dbReference type="ARBA" id="ARBA00008791"/>
    </source>
</evidence>
<evidence type="ECO:0000313" key="3">
    <source>
        <dbReference type="EMBL" id="MFC5505192.1"/>
    </source>
</evidence>
<sequence length="279" mass="29563">MPLSIKSVLVGFTEDGRGNHSSAVAYAISLSQVADAHLTLEAASMRYAVPGSLVGAFGAELIAHENRRIKELAEAFAEQSKGRADLAGVVCSVETPSLVFASLCDRLLAHARVHDVTVLDMETDPVQRDRGLIEAALFDSGRPVLIVPPGCERHAGKRVLIAWDGGSSAARAVADALPFLKEAEEVEILTVTGEKDLAGLLPGADLAPHLARHGIKVSVRNVALGEADVASEIRQAASGFAADLIVCGAYKHSRLREWLLGGVTQSLLQECRLPILMSH</sequence>
<dbReference type="InterPro" id="IPR006016">
    <property type="entry name" value="UspA"/>
</dbReference>
<dbReference type="EMBL" id="JBHSLU010000012">
    <property type="protein sequence ID" value="MFC5505192.1"/>
    <property type="molecule type" value="Genomic_DNA"/>
</dbReference>
<protein>
    <submittedName>
        <fullName evidence="3">Universal stress protein</fullName>
    </submittedName>
</protein>
<dbReference type="PRINTS" id="PR01438">
    <property type="entry name" value="UNVRSLSTRESS"/>
</dbReference>
<dbReference type="PANTHER" id="PTHR46268">
    <property type="entry name" value="STRESS RESPONSE PROTEIN NHAX"/>
    <property type="match status" value="1"/>
</dbReference>
<gene>
    <name evidence="3" type="ORF">ACFPN9_07970</name>
</gene>
<dbReference type="CDD" id="cd00293">
    <property type="entry name" value="USP-like"/>
    <property type="match status" value="1"/>
</dbReference>
<proteinExistence type="inferred from homology"/>
<evidence type="ECO:0000313" key="4">
    <source>
        <dbReference type="Proteomes" id="UP001596060"/>
    </source>
</evidence>
<dbReference type="RefSeq" id="WP_066718858.1">
    <property type="nucleotide sequence ID" value="NZ_JBHSLU010000012.1"/>
</dbReference>
<comment type="caution">
    <text evidence="3">The sequence shown here is derived from an EMBL/GenBank/DDBJ whole genome shotgun (WGS) entry which is preliminary data.</text>
</comment>
<accession>A0ABW0P1F2</accession>
<dbReference type="InterPro" id="IPR006015">
    <property type="entry name" value="Universal_stress_UspA"/>
</dbReference>
<dbReference type="Proteomes" id="UP001596060">
    <property type="component" value="Unassembled WGS sequence"/>
</dbReference>
<dbReference type="Gene3D" id="3.40.50.12370">
    <property type="match status" value="1"/>
</dbReference>
<organism evidence="3 4">
    <name type="scientific">Bosea massiliensis</name>
    <dbReference type="NCBI Taxonomy" id="151419"/>
    <lineage>
        <taxon>Bacteria</taxon>
        <taxon>Pseudomonadati</taxon>
        <taxon>Pseudomonadota</taxon>
        <taxon>Alphaproteobacteria</taxon>
        <taxon>Hyphomicrobiales</taxon>
        <taxon>Boseaceae</taxon>
        <taxon>Bosea</taxon>
    </lineage>
</organism>
<name>A0ABW0P1F2_9HYPH</name>
<evidence type="ECO:0000259" key="2">
    <source>
        <dbReference type="Pfam" id="PF00582"/>
    </source>
</evidence>
<dbReference type="PANTHER" id="PTHR46268:SF15">
    <property type="entry name" value="UNIVERSAL STRESS PROTEIN HP_0031"/>
    <property type="match status" value="1"/>
</dbReference>
<feature type="domain" description="UspA" evidence="2">
    <location>
        <begin position="157"/>
        <end position="277"/>
    </location>
</feature>
<dbReference type="SUPFAM" id="SSF52402">
    <property type="entry name" value="Adenine nucleotide alpha hydrolases-like"/>
    <property type="match status" value="2"/>
</dbReference>
<dbReference type="Pfam" id="PF00582">
    <property type="entry name" value="Usp"/>
    <property type="match status" value="1"/>
</dbReference>
<reference evidence="4" key="1">
    <citation type="journal article" date="2019" name="Int. J. Syst. Evol. Microbiol.">
        <title>The Global Catalogue of Microorganisms (GCM) 10K type strain sequencing project: providing services to taxonomists for standard genome sequencing and annotation.</title>
        <authorList>
            <consortium name="The Broad Institute Genomics Platform"/>
            <consortium name="The Broad Institute Genome Sequencing Center for Infectious Disease"/>
            <person name="Wu L."/>
            <person name="Ma J."/>
        </authorList>
    </citation>
    <scope>NUCLEOTIDE SEQUENCE [LARGE SCALE GENOMIC DNA]</scope>
    <source>
        <strain evidence="4">CCUG 43117</strain>
    </source>
</reference>